<evidence type="ECO:0000256" key="2">
    <source>
        <dbReference type="ARBA" id="ARBA00022670"/>
    </source>
</evidence>
<gene>
    <name evidence="5" type="ORF">RFI_06653</name>
</gene>
<dbReference type="Proteomes" id="UP000023152">
    <property type="component" value="Unassembled WGS sequence"/>
</dbReference>
<dbReference type="EMBL" id="ASPP01005456">
    <property type="protein sequence ID" value="ETO30468.1"/>
    <property type="molecule type" value="Genomic_DNA"/>
</dbReference>
<organism evidence="5 6">
    <name type="scientific">Reticulomyxa filosa</name>
    <dbReference type="NCBI Taxonomy" id="46433"/>
    <lineage>
        <taxon>Eukaryota</taxon>
        <taxon>Sar</taxon>
        <taxon>Rhizaria</taxon>
        <taxon>Retaria</taxon>
        <taxon>Foraminifera</taxon>
        <taxon>Monothalamids</taxon>
        <taxon>Reticulomyxidae</taxon>
        <taxon>Reticulomyxa</taxon>
    </lineage>
</organism>
<dbReference type="Gene3D" id="2.40.70.10">
    <property type="entry name" value="Acid Proteases"/>
    <property type="match status" value="1"/>
</dbReference>
<dbReference type="OrthoDB" id="771136at2759"/>
<evidence type="ECO:0000313" key="6">
    <source>
        <dbReference type="Proteomes" id="UP000023152"/>
    </source>
</evidence>
<feature type="domain" description="Peptidase A1" evidence="4">
    <location>
        <begin position="46"/>
        <end position="269"/>
    </location>
</feature>
<keyword evidence="3" id="KW-0378">Hydrolase</keyword>
<dbReference type="PANTHER" id="PTHR47966:SF51">
    <property type="entry name" value="BETA-SITE APP-CLEAVING ENZYME, ISOFORM A-RELATED"/>
    <property type="match status" value="1"/>
</dbReference>
<protein>
    <submittedName>
        <fullName evidence="5">ASpartyl Protease family member (Asp-2)</fullName>
    </submittedName>
</protein>
<keyword evidence="3" id="KW-0064">Aspartyl protease</keyword>
<dbReference type="CDD" id="cd05471">
    <property type="entry name" value="pepsin_like"/>
    <property type="match status" value="1"/>
</dbReference>
<dbReference type="InterPro" id="IPR021109">
    <property type="entry name" value="Peptidase_aspartic_dom_sf"/>
</dbReference>
<comment type="similarity">
    <text evidence="1">Belongs to the peptidase A1 family.</text>
</comment>
<evidence type="ECO:0000313" key="5">
    <source>
        <dbReference type="EMBL" id="ETO30468.1"/>
    </source>
</evidence>
<evidence type="ECO:0000259" key="4">
    <source>
        <dbReference type="PROSITE" id="PS51767"/>
    </source>
</evidence>
<dbReference type="InterPro" id="IPR033121">
    <property type="entry name" value="PEPTIDASE_A1"/>
</dbReference>
<dbReference type="AlphaFoldDB" id="X6NX55"/>
<accession>X6NX55</accession>
<keyword evidence="2 5" id="KW-0645">Protease</keyword>
<dbReference type="PANTHER" id="PTHR47966">
    <property type="entry name" value="BETA-SITE APP-CLEAVING ENZYME, ISOFORM A-RELATED"/>
    <property type="match status" value="1"/>
</dbReference>
<dbReference type="GO" id="GO:0006508">
    <property type="term" value="P:proteolysis"/>
    <property type="evidence" value="ECO:0007669"/>
    <property type="project" value="UniProtKB-KW"/>
</dbReference>
<dbReference type="GO" id="GO:0004190">
    <property type="term" value="F:aspartic-type endopeptidase activity"/>
    <property type="evidence" value="ECO:0007669"/>
    <property type="project" value="UniProtKB-KW"/>
</dbReference>
<dbReference type="PROSITE" id="PS51767">
    <property type="entry name" value="PEPTIDASE_A1"/>
    <property type="match status" value="1"/>
</dbReference>
<dbReference type="PRINTS" id="PR00792">
    <property type="entry name" value="PEPSIN"/>
</dbReference>
<comment type="caution">
    <text evidence="5">The sequence shown here is derived from an EMBL/GenBank/DDBJ whole genome shotgun (WGS) entry which is preliminary data.</text>
</comment>
<sequence>MEGGKKKQNQINNLKKKKKEISTTLVSTSTGASYTIKLNNSYDLMYTGPIKIGTPSKSFSVIFDTGSADLWTFAADNECNTYSTCSSTAICRTSQGDCCFFKDTMHAYDSSSSSTYEAFDPEESWSIQYGKGSASGYLVYDSKKEFNVGGGGKPKKKKKKVFAEATAWSDDMVACSEPMDGILGLAMKKASESGYSTVVENLYSQGRISEQMFSMRLSDGNDRANPSLMIIGPPDDQYYAGDLIYTDVVQADETGSNLLSFFFKKKKNE</sequence>
<dbReference type="InterPro" id="IPR001461">
    <property type="entry name" value="Aspartic_peptidase_A1"/>
</dbReference>
<dbReference type="SUPFAM" id="SSF50630">
    <property type="entry name" value="Acid proteases"/>
    <property type="match status" value="1"/>
</dbReference>
<keyword evidence="6" id="KW-1185">Reference proteome</keyword>
<reference evidence="5 6" key="1">
    <citation type="journal article" date="2013" name="Curr. Biol.">
        <title>The Genome of the Foraminiferan Reticulomyxa filosa.</title>
        <authorList>
            <person name="Glockner G."/>
            <person name="Hulsmann N."/>
            <person name="Schleicher M."/>
            <person name="Noegel A.A."/>
            <person name="Eichinger L."/>
            <person name="Gallinger C."/>
            <person name="Pawlowski J."/>
            <person name="Sierra R."/>
            <person name="Euteneuer U."/>
            <person name="Pillet L."/>
            <person name="Moustafa A."/>
            <person name="Platzer M."/>
            <person name="Groth M."/>
            <person name="Szafranski K."/>
            <person name="Schliwa M."/>
        </authorList>
    </citation>
    <scope>NUCLEOTIDE SEQUENCE [LARGE SCALE GENOMIC DNA]</scope>
</reference>
<name>X6NX55_RETFI</name>
<evidence type="ECO:0000256" key="3">
    <source>
        <dbReference type="ARBA" id="ARBA00022750"/>
    </source>
</evidence>
<proteinExistence type="inferred from homology"/>
<evidence type="ECO:0000256" key="1">
    <source>
        <dbReference type="ARBA" id="ARBA00007447"/>
    </source>
</evidence>
<dbReference type="InterPro" id="IPR034164">
    <property type="entry name" value="Pepsin-like_dom"/>
</dbReference>
<dbReference type="Pfam" id="PF00026">
    <property type="entry name" value="Asp"/>
    <property type="match status" value="1"/>
</dbReference>